<sequence>MPGDELFSAGWWLRLFFRLAAVGLLLVLAGALLKVSFAILFGIALCATFPLVLFLVIVVRGAVLLLEKMRDATTGRE</sequence>
<dbReference type="EMBL" id="CP012673">
    <property type="protein sequence ID" value="AUX39014.1"/>
    <property type="molecule type" value="Genomic_DNA"/>
</dbReference>
<keyword evidence="1" id="KW-1133">Transmembrane helix</keyword>
<feature type="transmembrane region" description="Helical" evidence="1">
    <location>
        <begin position="12"/>
        <end position="33"/>
    </location>
</feature>
<dbReference type="Proteomes" id="UP000238348">
    <property type="component" value="Chromosome"/>
</dbReference>
<feature type="transmembrane region" description="Helical" evidence="1">
    <location>
        <begin position="39"/>
        <end position="66"/>
    </location>
</feature>
<protein>
    <recommendedName>
        <fullName evidence="4">Transmembrane protein</fullName>
    </recommendedName>
</protein>
<evidence type="ECO:0000313" key="3">
    <source>
        <dbReference type="Proteomes" id="UP000238348"/>
    </source>
</evidence>
<evidence type="ECO:0000256" key="1">
    <source>
        <dbReference type="SAM" id="Phobius"/>
    </source>
</evidence>
<keyword evidence="1" id="KW-0472">Membrane</keyword>
<dbReference type="RefSeq" id="WP_104977049.1">
    <property type="nucleotide sequence ID" value="NZ_CP012673.1"/>
</dbReference>
<organism evidence="2 3">
    <name type="scientific">Sorangium cellulosum</name>
    <name type="common">Polyangium cellulosum</name>
    <dbReference type="NCBI Taxonomy" id="56"/>
    <lineage>
        <taxon>Bacteria</taxon>
        <taxon>Pseudomonadati</taxon>
        <taxon>Myxococcota</taxon>
        <taxon>Polyangia</taxon>
        <taxon>Polyangiales</taxon>
        <taxon>Polyangiaceae</taxon>
        <taxon>Sorangium</taxon>
    </lineage>
</organism>
<evidence type="ECO:0000313" key="2">
    <source>
        <dbReference type="EMBL" id="AUX39014.1"/>
    </source>
</evidence>
<dbReference type="AlphaFoldDB" id="A0A2L0EI98"/>
<proteinExistence type="predicted"/>
<gene>
    <name evidence="2" type="ORF">SOCE26_003960</name>
</gene>
<evidence type="ECO:0008006" key="4">
    <source>
        <dbReference type="Google" id="ProtNLM"/>
    </source>
</evidence>
<accession>A0A2L0EI98</accession>
<keyword evidence="1" id="KW-0812">Transmembrane</keyword>
<reference evidence="2 3" key="1">
    <citation type="submission" date="2015-09" db="EMBL/GenBank/DDBJ databases">
        <title>Sorangium comparison.</title>
        <authorList>
            <person name="Zaburannyi N."/>
            <person name="Bunk B."/>
            <person name="Overmann J."/>
            <person name="Mueller R."/>
        </authorList>
    </citation>
    <scope>NUCLEOTIDE SEQUENCE [LARGE SCALE GENOMIC DNA]</scope>
    <source>
        <strain evidence="2 3">So ce26</strain>
    </source>
</reference>
<name>A0A2L0EI98_SORCE</name>